<proteinExistence type="predicted"/>
<dbReference type="AlphaFoldDB" id="A0A9P3EXW6"/>
<dbReference type="OrthoDB" id="1077582at2759"/>
<gene>
    <name evidence="2" type="ORF">Asppvi_011393</name>
</gene>
<keyword evidence="3" id="KW-1185">Reference proteome</keyword>
<evidence type="ECO:0000259" key="1">
    <source>
        <dbReference type="PROSITE" id="PS51819"/>
    </source>
</evidence>
<comment type="caution">
    <text evidence="2">The sequence shown here is derived from an EMBL/GenBank/DDBJ whole genome shotgun (WGS) entry which is preliminary data.</text>
</comment>
<dbReference type="Pfam" id="PF00903">
    <property type="entry name" value="Glyoxalase"/>
    <property type="match status" value="1"/>
</dbReference>
<accession>A0A9P3EXW6</accession>
<evidence type="ECO:0000313" key="3">
    <source>
        <dbReference type="Proteomes" id="UP001043456"/>
    </source>
</evidence>
<dbReference type="InterPro" id="IPR037523">
    <property type="entry name" value="VOC_core"/>
</dbReference>
<organism evidence="2 3">
    <name type="scientific">Aspergillus pseudoviridinutans</name>
    <dbReference type="NCBI Taxonomy" id="1517512"/>
    <lineage>
        <taxon>Eukaryota</taxon>
        <taxon>Fungi</taxon>
        <taxon>Dikarya</taxon>
        <taxon>Ascomycota</taxon>
        <taxon>Pezizomycotina</taxon>
        <taxon>Eurotiomycetes</taxon>
        <taxon>Eurotiomycetidae</taxon>
        <taxon>Eurotiales</taxon>
        <taxon>Aspergillaceae</taxon>
        <taxon>Aspergillus</taxon>
        <taxon>Aspergillus subgen. Fumigati</taxon>
    </lineage>
</organism>
<dbReference type="Proteomes" id="UP001043456">
    <property type="component" value="Unassembled WGS sequence"/>
</dbReference>
<dbReference type="GeneID" id="67010002"/>
<dbReference type="PROSITE" id="PS51819">
    <property type="entry name" value="VOC"/>
    <property type="match status" value="1"/>
</dbReference>
<name>A0A9P3EXW6_9EURO</name>
<evidence type="ECO:0000313" key="2">
    <source>
        <dbReference type="EMBL" id="GIJ92411.1"/>
    </source>
</evidence>
<dbReference type="SUPFAM" id="SSF54593">
    <property type="entry name" value="Glyoxalase/Bleomycin resistance protein/Dihydroxybiphenyl dioxygenase"/>
    <property type="match status" value="1"/>
</dbReference>
<protein>
    <recommendedName>
        <fullName evidence="1">VOC domain-containing protein</fullName>
    </recommendedName>
</protein>
<sequence>MASEIVNSAWKVIPMFESRSIPLTVEFYTKTLGFELASVKPEDDESELYFCSVFIGKKADANFYFSKATPEKFKSSHAMIALGTRELDDYYGYLKSQSGVEFSEDIEDKPWGFRQFTIKDNDGNLLTFFKFLEGGNPGDE</sequence>
<feature type="domain" description="VOC" evidence="1">
    <location>
        <begin position="8"/>
        <end position="131"/>
    </location>
</feature>
<dbReference type="InterPro" id="IPR029068">
    <property type="entry name" value="Glyas_Bleomycin-R_OHBP_Dase"/>
</dbReference>
<dbReference type="InterPro" id="IPR004360">
    <property type="entry name" value="Glyas_Fos-R_dOase_dom"/>
</dbReference>
<dbReference type="EMBL" id="BHVY01000009">
    <property type="protein sequence ID" value="GIJ92411.1"/>
    <property type="molecule type" value="Genomic_DNA"/>
</dbReference>
<dbReference type="Gene3D" id="3.10.180.10">
    <property type="entry name" value="2,3-Dihydroxybiphenyl 1,2-Dioxygenase, domain 1"/>
    <property type="match status" value="1"/>
</dbReference>
<reference evidence="2 3" key="1">
    <citation type="submission" date="2018-10" db="EMBL/GenBank/DDBJ databases">
        <title>Pan-genome distribution and transcriptional activeness of fungal secondary metabolism genes in Aspergillus section Fumigati.</title>
        <authorList>
            <person name="Takahashi H."/>
            <person name="Umemura M."/>
            <person name="Ninomiya A."/>
            <person name="Kusuya Y."/>
            <person name="Urayama S."/>
            <person name="Shimizu M."/>
            <person name="Watanabe A."/>
            <person name="Kamei K."/>
            <person name="Yaguchi T."/>
            <person name="Hagiwara D."/>
        </authorList>
    </citation>
    <scope>NUCLEOTIDE SEQUENCE [LARGE SCALE GENOMIC DNA]</scope>
    <source>
        <strain evidence="2 3">IFM 55266</strain>
    </source>
</reference>
<dbReference type="RefSeq" id="XP_043163157.1">
    <property type="nucleotide sequence ID" value="XM_043307222.1"/>
</dbReference>